<keyword evidence="2" id="KW-0813">Transport</keyword>
<dbReference type="EnsemblBacteria" id="AAB91188">
    <property type="protein sequence ID" value="AAB91188"/>
    <property type="gene ID" value="AF_0042"/>
</dbReference>
<feature type="transmembrane region" description="Helical" evidence="8">
    <location>
        <begin position="225"/>
        <end position="243"/>
    </location>
</feature>
<dbReference type="InterPro" id="IPR013525">
    <property type="entry name" value="ABC2_TM"/>
</dbReference>
<evidence type="ECO:0000313" key="10">
    <source>
        <dbReference type="EMBL" id="AAB91188.1"/>
    </source>
</evidence>
<organism evidence="10 11">
    <name type="scientific">Archaeoglobus fulgidus (strain ATCC 49558 / DSM 4304 / JCM 9628 / NBRC 100126 / VC-16)</name>
    <dbReference type="NCBI Taxonomy" id="224325"/>
    <lineage>
        <taxon>Archaea</taxon>
        <taxon>Methanobacteriati</taxon>
        <taxon>Methanobacteriota</taxon>
        <taxon>Archaeoglobi</taxon>
        <taxon>Archaeoglobales</taxon>
        <taxon>Archaeoglobaceae</taxon>
        <taxon>Archaeoglobus</taxon>
    </lineage>
</organism>
<evidence type="ECO:0000256" key="6">
    <source>
        <dbReference type="ARBA" id="ARBA00022989"/>
    </source>
</evidence>
<dbReference type="GO" id="GO:0015920">
    <property type="term" value="P:lipopolysaccharide transport"/>
    <property type="evidence" value="ECO:0007669"/>
    <property type="project" value="TreeGrafter"/>
</dbReference>
<dbReference type="PRINTS" id="PR00164">
    <property type="entry name" value="ABC2TRNSPORT"/>
</dbReference>
<feature type="transmembrane region" description="Helical" evidence="8">
    <location>
        <begin position="107"/>
        <end position="128"/>
    </location>
</feature>
<sequence>MGMSGYLRKRDVIITMTQFEFKQRYRGTALGLIWSLLAPFLLALVLFLVFRNMFSWVENFAAYVLVGVFVFRFFQVATSVGMHTIVGKSHLVTKTNIDRELLPLATTLSYGMSSFLEILVIVPIVHVLGGNVGFTILFLPVIHFVYIIFIFGLNLFLSSLMVYFRDLNQIWEVITNVIFFASPIVYPLTMIPESYREMYMLNPIACIIEIYRGILMENQILLEKFIYFLLISLALTFAGQLFFRRMQKRFGEVL</sequence>
<dbReference type="HOGENOM" id="CLU_060703_1_1_2"/>
<dbReference type="PANTHER" id="PTHR30413:SF8">
    <property type="entry name" value="TRANSPORT PERMEASE PROTEIN"/>
    <property type="match status" value="1"/>
</dbReference>
<evidence type="ECO:0000256" key="2">
    <source>
        <dbReference type="ARBA" id="ARBA00022448"/>
    </source>
</evidence>
<evidence type="ECO:0000256" key="8">
    <source>
        <dbReference type="SAM" id="Phobius"/>
    </source>
</evidence>
<dbReference type="eggNOG" id="arCOG04339">
    <property type="taxonomic scope" value="Archaea"/>
</dbReference>
<protein>
    <submittedName>
        <fullName evidence="10">Polysaccharide ABC transporter, permease protein (RfbA-1)</fullName>
    </submittedName>
</protein>
<accession>O30193</accession>
<feature type="transmembrane region" description="Helical" evidence="8">
    <location>
        <begin position="134"/>
        <end position="157"/>
    </location>
</feature>
<evidence type="ECO:0000256" key="4">
    <source>
        <dbReference type="ARBA" id="ARBA00022519"/>
    </source>
</evidence>
<keyword evidence="3" id="KW-1003">Cell membrane</keyword>
<feature type="transmembrane region" description="Helical" evidence="8">
    <location>
        <begin position="169"/>
        <end position="191"/>
    </location>
</feature>
<dbReference type="EMBL" id="AE000782">
    <property type="protein sequence ID" value="AAB91188.1"/>
    <property type="molecule type" value="Genomic_DNA"/>
</dbReference>
<name>O30193_ARCFU</name>
<dbReference type="GO" id="GO:0043190">
    <property type="term" value="C:ATP-binding cassette (ABC) transporter complex"/>
    <property type="evidence" value="ECO:0007669"/>
    <property type="project" value="InterPro"/>
</dbReference>
<dbReference type="Pfam" id="PF01061">
    <property type="entry name" value="ABC2_membrane"/>
    <property type="match status" value="1"/>
</dbReference>
<evidence type="ECO:0000256" key="1">
    <source>
        <dbReference type="ARBA" id="ARBA00004429"/>
    </source>
</evidence>
<feature type="transmembrane region" description="Helical" evidence="8">
    <location>
        <begin position="62"/>
        <end position="86"/>
    </location>
</feature>
<evidence type="ECO:0000259" key="9">
    <source>
        <dbReference type="PROSITE" id="PS51012"/>
    </source>
</evidence>
<keyword evidence="4" id="KW-0997">Cell inner membrane</keyword>
<dbReference type="STRING" id="224325.AF_0042"/>
<keyword evidence="6 8" id="KW-1133">Transmembrane helix</keyword>
<reference evidence="10 11" key="1">
    <citation type="journal article" date="1997" name="Nature">
        <title>The complete genome sequence of the hyperthermophilic, sulphate-reducing archaeon Archaeoglobus fulgidus.</title>
        <authorList>
            <person name="Klenk H.P."/>
            <person name="Clayton R.A."/>
            <person name="Tomb J."/>
            <person name="White O."/>
            <person name="Nelson K.E."/>
            <person name="Ketchum K.A."/>
            <person name="Dodson R.J."/>
            <person name="Gwinn M."/>
            <person name="Hickey E.K."/>
            <person name="Peterson J.D."/>
            <person name="Richardson D.L."/>
            <person name="Kerlavage A.R."/>
            <person name="Graham D.E."/>
            <person name="Kyrpides N.C."/>
            <person name="Fleischmann R.D."/>
            <person name="Quackenbush J."/>
            <person name="Lee N.H."/>
            <person name="Sutton G.G."/>
            <person name="Gill S."/>
            <person name="Kirkness E.F."/>
            <person name="Dougherty B.A."/>
            <person name="McKenney K."/>
            <person name="Adams M.D."/>
            <person name="Loftus B."/>
            <person name="Peterson S."/>
            <person name="Reich C.I."/>
            <person name="McNeil L.K."/>
            <person name="Badger J.H."/>
            <person name="Glodek A."/>
            <person name="Zhou L."/>
            <person name="Overbeek R."/>
            <person name="Gocayne J.D."/>
            <person name="Weidman J.F."/>
            <person name="McDonald L."/>
            <person name="Utterback T."/>
            <person name="Cotton M.D."/>
            <person name="Spriggs T."/>
            <person name="Artiach P."/>
            <person name="Kaine B.P."/>
            <person name="Sykes S.M."/>
            <person name="Sadow P.W."/>
            <person name="D'Andrea K.P."/>
            <person name="Bowman C."/>
            <person name="Fujii C."/>
            <person name="Garland S.A."/>
            <person name="Mason T.M."/>
            <person name="Olsen G.J."/>
            <person name="Fraser C.M."/>
            <person name="Smith H.O."/>
            <person name="Woese C.R."/>
            <person name="Venter J.C."/>
        </authorList>
    </citation>
    <scope>NUCLEOTIDE SEQUENCE [LARGE SCALE GENOMIC DNA]</scope>
    <source>
        <strain evidence="11">ATCC 49558 / DSM 4304 / JCM 9628 / NBRC 100126 / VC-16</strain>
    </source>
</reference>
<dbReference type="PIR" id="B69255">
    <property type="entry name" value="B69255"/>
</dbReference>
<dbReference type="PhylomeDB" id="O30193"/>
<dbReference type="InterPro" id="IPR000412">
    <property type="entry name" value="ABC_2_transport"/>
</dbReference>
<dbReference type="PROSITE" id="PS51012">
    <property type="entry name" value="ABC_TM2"/>
    <property type="match status" value="1"/>
</dbReference>
<dbReference type="AlphaFoldDB" id="O30193"/>
<feature type="transmembrane region" description="Helical" evidence="8">
    <location>
        <begin position="29"/>
        <end position="50"/>
    </location>
</feature>
<evidence type="ECO:0000256" key="5">
    <source>
        <dbReference type="ARBA" id="ARBA00022692"/>
    </source>
</evidence>
<keyword evidence="7 8" id="KW-0472">Membrane</keyword>
<dbReference type="PANTHER" id="PTHR30413">
    <property type="entry name" value="INNER MEMBRANE TRANSPORT PERMEASE"/>
    <property type="match status" value="1"/>
</dbReference>
<proteinExistence type="predicted"/>
<dbReference type="GO" id="GO:0140359">
    <property type="term" value="F:ABC-type transporter activity"/>
    <property type="evidence" value="ECO:0007669"/>
    <property type="project" value="InterPro"/>
</dbReference>
<keyword evidence="11" id="KW-1185">Reference proteome</keyword>
<evidence type="ECO:0000313" key="11">
    <source>
        <dbReference type="Proteomes" id="UP000002199"/>
    </source>
</evidence>
<comment type="subcellular location">
    <subcellularLocation>
        <location evidence="1">Cell inner membrane</location>
        <topology evidence="1">Multi-pass membrane protein</topology>
    </subcellularLocation>
</comment>
<dbReference type="Proteomes" id="UP000002199">
    <property type="component" value="Chromosome"/>
</dbReference>
<gene>
    <name evidence="10" type="ordered locus">AF_0042</name>
</gene>
<evidence type="ECO:0000256" key="3">
    <source>
        <dbReference type="ARBA" id="ARBA00022475"/>
    </source>
</evidence>
<feature type="domain" description="ABC transmembrane type-2" evidence="9">
    <location>
        <begin position="30"/>
        <end position="246"/>
    </location>
</feature>
<dbReference type="InterPro" id="IPR047817">
    <property type="entry name" value="ABC2_TM_bact-type"/>
</dbReference>
<evidence type="ECO:0000256" key="7">
    <source>
        <dbReference type="ARBA" id="ARBA00023136"/>
    </source>
</evidence>
<dbReference type="KEGG" id="afu:AF_0042"/>
<keyword evidence="5 8" id="KW-0812">Transmembrane</keyword>
<dbReference type="PaxDb" id="224325-AF_0042"/>